<name>A0A2W0H668_9BACI</name>
<evidence type="ECO:0000259" key="1">
    <source>
        <dbReference type="Pfam" id="PF00144"/>
    </source>
</evidence>
<protein>
    <recommendedName>
        <fullName evidence="1">Beta-lactamase-related domain-containing protein</fullName>
    </recommendedName>
</protein>
<keyword evidence="3" id="KW-1185">Reference proteome</keyword>
<dbReference type="OrthoDB" id="9803467at2"/>
<comment type="caution">
    <text evidence="2">The sequence shown here is derived from an EMBL/GenBank/DDBJ whole genome shotgun (WGS) entry which is preliminary data.</text>
</comment>
<dbReference type="RefSeq" id="WP_110521452.1">
    <property type="nucleotide sequence ID" value="NZ_PDOF01000003.1"/>
</dbReference>
<accession>A0A2W0H668</accession>
<dbReference type="PANTHER" id="PTHR46825">
    <property type="entry name" value="D-ALANYL-D-ALANINE-CARBOXYPEPTIDASE/ENDOPEPTIDASE AMPH"/>
    <property type="match status" value="1"/>
</dbReference>
<dbReference type="Proteomes" id="UP000248066">
    <property type="component" value="Unassembled WGS sequence"/>
</dbReference>
<sequence length="480" mass="53583">MKMTDFDNYVEKIKTEEGVPGVAVGLKEGKARLYERGYGFRNQSENLPVTMDTVFGIASITKSFTCLAVMQLKDEGKLDMHDPVIRYIPDFARVCSGSEEITLHHLMTHTSGLPPLPTLVYASIRSFKNDPDANDYPGIEIKETDREPVDDYRHLIDAITEKEVTLLGKPGTAFSYSNDGYAILGAVIESVSGKPYERYVKEHILEPAGMTRTFFTEEEVQGLDNVTELYAKKEESESRVYASPVWWDAPAMRAAGYLKSTVSDLLIYSGIYLENGKVQDRKIVSEESLNEMMTPFVEIEPGRFYGYGFFITPDYFGHKLVEHGGSLKAISSQLSMIPEKKQSGVVLSNLAGVPVSAIMNAALNQAGRRDLNAQVHPLESACTLTEEELADYTGIYESMEGMSLKVFADGEDLRGTTNGREVDLLCVEKDLFLAKRGEQTEYVRFIRDASGQVSQVAYHYRQFPKVMTGAEKNEPSVYRG</sequence>
<proteinExistence type="predicted"/>
<dbReference type="Pfam" id="PF00144">
    <property type="entry name" value="Beta-lactamase"/>
    <property type="match status" value="1"/>
</dbReference>
<feature type="domain" description="Beta-lactamase-related" evidence="1">
    <location>
        <begin position="6"/>
        <end position="361"/>
    </location>
</feature>
<dbReference type="InterPro" id="IPR001466">
    <property type="entry name" value="Beta-lactam-related"/>
</dbReference>
<gene>
    <name evidence="2" type="ORF">CR205_17585</name>
</gene>
<dbReference type="InterPro" id="IPR050491">
    <property type="entry name" value="AmpC-like"/>
</dbReference>
<reference evidence="2 3" key="1">
    <citation type="submission" date="2017-10" db="EMBL/GenBank/DDBJ databases">
        <title>Bacillus sp. nov., a halophilic bacterium isolated from a Yangshapao Lake.</title>
        <authorList>
            <person name="Wang H."/>
        </authorList>
    </citation>
    <scope>NUCLEOTIDE SEQUENCE [LARGE SCALE GENOMIC DNA]</scope>
    <source>
        <strain evidence="2 3">YSP-3</strain>
    </source>
</reference>
<dbReference type="InterPro" id="IPR012338">
    <property type="entry name" value="Beta-lactam/transpept-like"/>
</dbReference>
<evidence type="ECO:0000313" key="3">
    <source>
        <dbReference type="Proteomes" id="UP000248066"/>
    </source>
</evidence>
<evidence type="ECO:0000313" key="2">
    <source>
        <dbReference type="EMBL" id="PYZ96176.1"/>
    </source>
</evidence>
<dbReference type="EMBL" id="PDOF01000003">
    <property type="protein sequence ID" value="PYZ96176.1"/>
    <property type="molecule type" value="Genomic_DNA"/>
</dbReference>
<organism evidence="2 3">
    <name type="scientific">Alteribacter lacisalsi</name>
    <dbReference type="NCBI Taxonomy" id="2045244"/>
    <lineage>
        <taxon>Bacteria</taxon>
        <taxon>Bacillati</taxon>
        <taxon>Bacillota</taxon>
        <taxon>Bacilli</taxon>
        <taxon>Bacillales</taxon>
        <taxon>Bacillaceae</taxon>
        <taxon>Alteribacter</taxon>
    </lineage>
</organism>
<dbReference type="AlphaFoldDB" id="A0A2W0H668"/>
<dbReference type="PANTHER" id="PTHR46825:SF9">
    <property type="entry name" value="BETA-LACTAMASE-RELATED DOMAIN-CONTAINING PROTEIN"/>
    <property type="match status" value="1"/>
</dbReference>
<dbReference type="SUPFAM" id="SSF56601">
    <property type="entry name" value="beta-lactamase/transpeptidase-like"/>
    <property type="match status" value="1"/>
</dbReference>
<dbReference type="Gene3D" id="3.40.710.10">
    <property type="entry name" value="DD-peptidase/beta-lactamase superfamily"/>
    <property type="match status" value="1"/>
</dbReference>